<reference evidence="1" key="1">
    <citation type="journal article" date="2020" name="Stud. Mycol.">
        <title>101 Dothideomycetes genomes: a test case for predicting lifestyles and emergence of pathogens.</title>
        <authorList>
            <person name="Haridas S."/>
            <person name="Albert R."/>
            <person name="Binder M."/>
            <person name="Bloem J."/>
            <person name="Labutti K."/>
            <person name="Salamov A."/>
            <person name="Andreopoulos B."/>
            <person name="Baker S."/>
            <person name="Barry K."/>
            <person name="Bills G."/>
            <person name="Bluhm B."/>
            <person name="Cannon C."/>
            <person name="Castanera R."/>
            <person name="Culley D."/>
            <person name="Daum C."/>
            <person name="Ezra D."/>
            <person name="Gonzalez J."/>
            <person name="Henrissat B."/>
            <person name="Kuo A."/>
            <person name="Liang C."/>
            <person name="Lipzen A."/>
            <person name="Lutzoni F."/>
            <person name="Magnuson J."/>
            <person name="Mondo S."/>
            <person name="Nolan M."/>
            <person name="Ohm R."/>
            <person name="Pangilinan J."/>
            <person name="Park H.-J."/>
            <person name="Ramirez L."/>
            <person name="Alfaro M."/>
            <person name="Sun H."/>
            <person name="Tritt A."/>
            <person name="Yoshinaga Y."/>
            <person name="Zwiers L.-H."/>
            <person name="Turgeon B."/>
            <person name="Goodwin S."/>
            <person name="Spatafora J."/>
            <person name="Crous P."/>
            <person name="Grigoriev I."/>
        </authorList>
    </citation>
    <scope>NUCLEOTIDE SEQUENCE</scope>
    <source>
        <strain evidence="1">CBS 113818</strain>
    </source>
</reference>
<organism evidence="1 2">
    <name type="scientific">Ophiobolus disseminans</name>
    <dbReference type="NCBI Taxonomy" id="1469910"/>
    <lineage>
        <taxon>Eukaryota</taxon>
        <taxon>Fungi</taxon>
        <taxon>Dikarya</taxon>
        <taxon>Ascomycota</taxon>
        <taxon>Pezizomycotina</taxon>
        <taxon>Dothideomycetes</taxon>
        <taxon>Pleosporomycetidae</taxon>
        <taxon>Pleosporales</taxon>
        <taxon>Pleosporineae</taxon>
        <taxon>Phaeosphaeriaceae</taxon>
        <taxon>Ophiobolus</taxon>
    </lineage>
</organism>
<name>A0A6A7AL99_9PLEO</name>
<evidence type="ECO:0000313" key="2">
    <source>
        <dbReference type="Proteomes" id="UP000799424"/>
    </source>
</evidence>
<sequence>MLLTFDSVAWTAGVAILFLVALDASLRAPHFITMYGILLVTKEEYTYLNRYLFGNISTPLAVDHLVPAYYLPRRGESKESAECQSAAEASLAYRPHMSLRVWTAPLSTIRLTVPVTLLDESAVLTNPFLNNLVQHHGIRIPGPLLLAFVFFQLCLETGVYHGASCTNQFGNPMSFDVLIFAVIYKIERLSWSNFDACRRF</sequence>
<keyword evidence="2" id="KW-1185">Reference proteome</keyword>
<accession>A0A6A7AL99</accession>
<protein>
    <submittedName>
        <fullName evidence="1">Uncharacterized protein</fullName>
    </submittedName>
</protein>
<proteinExistence type="predicted"/>
<dbReference type="EMBL" id="MU006216">
    <property type="protein sequence ID" value="KAF2833933.1"/>
    <property type="molecule type" value="Genomic_DNA"/>
</dbReference>
<dbReference type="AlphaFoldDB" id="A0A6A7AL99"/>
<dbReference type="Proteomes" id="UP000799424">
    <property type="component" value="Unassembled WGS sequence"/>
</dbReference>
<evidence type="ECO:0000313" key="1">
    <source>
        <dbReference type="EMBL" id="KAF2833933.1"/>
    </source>
</evidence>
<gene>
    <name evidence="1" type="ORF">CC86DRAFT_451463</name>
</gene>